<dbReference type="EMBL" id="BLAP01000062">
    <property type="protein sequence ID" value="GET13082.1"/>
    <property type="molecule type" value="Genomic_DNA"/>
</dbReference>
<comment type="caution">
    <text evidence="1">The sequence shown here is derived from an EMBL/GenBank/DDBJ whole genome shotgun (WGS) entry which is preliminary data.</text>
</comment>
<protein>
    <recommendedName>
        <fullName evidence="2">Type I-E CRISPR-associated protein Cse1/CasA</fullName>
    </recommendedName>
</protein>
<sequence length="560" mass="64474">MIKPDFNLVTDPWIKVTDSQSNKEKLVSMADLFKNAQNYRTLAGEMHAQDLAILRAPLLAILTTVFSRFDAAGEAYDWLNVDEETWTASLADDEVDIDDVQETLLETWENIYQDGKFPDKVVEYLDKYKEGFNLFGENAFYQVSSDVYDCMVLAKNKLSTGTGKVAVRQINRLISESGNSPAIFSPKSSLAKDEITVPEFVRWLITYQNFAEVGGNVPKIKGASSGDSGWLYNIDPVMVKGKTLFETLMFNLVLRPEDEDEILQHPYWEADKITYFSKRVDNLPPNNIAELYTNVAKMMYIDWKGDKPTIYVAKLTKLDTTNAFIEPMTTWDYNSKKASYYPKVKQKKHLGERMWRNFGFYIKSSNDGDHEPGIVRWIDKLKEEDILPEDMLVNLETINFVKADTKNQAPYFEVYDNMSINVDVLFDRNQATFWPKRIEDTVSMTQDVGEAFKKFASKLGNLRGLRDAREFEKKLSAEFYDQLNKPFNDWLASLRIDQEPDNEITRWKNTLKNELAKAGNRILQSASPRDIIGRKESKGVTNIFTLYNKMQDDVSERLNS</sequence>
<dbReference type="RefSeq" id="WP_172577611.1">
    <property type="nucleotide sequence ID" value="NZ_BLAP01000062.1"/>
</dbReference>
<dbReference type="Gene3D" id="1.10.132.100">
    <property type="match status" value="1"/>
</dbReference>
<reference evidence="1" key="1">
    <citation type="submission" date="2019-10" db="EMBL/GenBank/DDBJ databases">
        <title>Lactobacillus agilis SN811 Whole Genome Sequencing Project.</title>
        <authorList>
            <person name="Suzuki S."/>
            <person name="Endo A."/>
            <person name="Maeno S."/>
            <person name="Shiwa Y."/>
            <person name="Matsutani M."/>
            <person name="Kajikawa A."/>
        </authorList>
    </citation>
    <scope>NUCLEOTIDE SEQUENCE</scope>
    <source>
        <strain evidence="1">SN811</strain>
    </source>
</reference>
<evidence type="ECO:0000313" key="1">
    <source>
        <dbReference type="EMBL" id="GET13082.1"/>
    </source>
</evidence>
<dbReference type="Pfam" id="PF09481">
    <property type="entry name" value="CRISPR_Cse1"/>
    <property type="match status" value="1"/>
</dbReference>
<organism evidence="1">
    <name type="scientific">Ligilactobacillus agilis</name>
    <dbReference type="NCBI Taxonomy" id="1601"/>
    <lineage>
        <taxon>Bacteria</taxon>
        <taxon>Bacillati</taxon>
        <taxon>Bacillota</taxon>
        <taxon>Bacilli</taxon>
        <taxon>Lactobacillales</taxon>
        <taxon>Lactobacillaceae</taxon>
        <taxon>Ligilactobacillus</taxon>
    </lineage>
</organism>
<name>A0A6F9Y6I2_9LACO</name>
<gene>
    <name evidence="1" type="ORF">SN811_15820</name>
</gene>
<proteinExistence type="predicted"/>
<dbReference type="InterPro" id="IPR013381">
    <property type="entry name" value="CRISPR-assoc_prot_Cse1"/>
</dbReference>
<evidence type="ECO:0008006" key="2">
    <source>
        <dbReference type="Google" id="ProtNLM"/>
    </source>
</evidence>
<accession>A0A6F9Y6I2</accession>
<dbReference type="Proteomes" id="UP000494160">
    <property type="component" value="Unassembled WGS sequence"/>
</dbReference>
<dbReference type="AlphaFoldDB" id="A0A6F9Y6I2"/>